<organism evidence="1">
    <name type="scientific">marine sediment metagenome</name>
    <dbReference type="NCBI Taxonomy" id="412755"/>
    <lineage>
        <taxon>unclassified sequences</taxon>
        <taxon>metagenomes</taxon>
        <taxon>ecological metagenomes</taxon>
    </lineage>
</organism>
<gene>
    <name evidence="1" type="ORF">LCGC14_1557560</name>
</gene>
<dbReference type="AlphaFoldDB" id="A0A0F9INL5"/>
<accession>A0A0F9INL5</accession>
<reference evidence="1" key="1">
    <citation type="journal article" date="2015" name="Nature">
        <title>Complex archaea that bridge the gap between prokaryotes and eukaryotes.</title>
        <authorList>
            <person name="Spang A."/>
            <person name="Saw J.H."/>
            <person name="Jorgensen S.L."/>
            <person name="Zaremba-Niedzwiedzka K."/>
            <person name="Martijn J."/>
            <person name="Lind A.E."/>
            <person name="van Eijk R."/>
            <person name="Schleper C."/>
            <person name="Guy L."/>
            <person name="Ettema T.J."/>
        </authorList>
    </citation>
    <scope>NUCLEOTIDE SEQUENCE</scope>
</reference>
<dbReference type="EMBL" id="LAZR01011991">
    <property type="protein sequence ID" value="KKM48678.1"/>
    <property type="molecule type" value="Genomic_DNA"/>
</dbReference>
<proteinExistence type="predicted"/>
<protein>
    <submittedName>
        <fullName evidence="1">Uncharacterized protein</fullName>
    </submittedName>
</protein>
<feature type="non-terminal residue" evidence="1">
    <location>
        <position position="234"/>
    </location>
</feature>
<evidence type="ECO:0000313" key="1">
    <source>
        <dbReference type="EMBL" id="KKM48678.1"/>
    </source>
</evidence>
<sequence>MYDLSQITNEAVVRAPRIVLLGGTKVGKSTFAAGAPDPIFLPIKREDGIDELKNIGRTPICDSFEDVIGWLDFLLKGGHSYKTVVIDSSSTMEPLVHDFTCKRCENASSIETVYKGFGKGYTEALTEWRLVMDYLDILRNSQGMTTILIGHVEAKRFDNPTTDSYDRWRWDINKYADQAITRWADCILFCDKKAIVRSDDVGFGKEVKRAIELEPDKRFLFTQSRASHPGGGRG</sequence>
<name>A0A0F9INL5_9ZZZZ</name>
<dbReference type="Pfam" id="PF13479">
    <property type="entry name" value="AAA_24"/>
    <property type="match status" value="1"/>
</dbReference>
<comment type="caution">
    <text evidence="1">The sequence shown here is derived from an EMBL/GenBank/DDBJ whole genome shotgun (WGS) entry which is preliminary data.</text>
</comment>